<evidence type="ECO:0000313" key="2">
    <source>
        <dbReference type="Proteomes" id="UP000818029"/>
    </source>
</evidence>
<dbReference type="GO" id="GO:0010073">
    <property type="term" value="P:meristem maintenance"/>
    <property type="evidence" value="ECO:0007669"/>
    <property type="project" value="InterPro"/>
</dbReference>
<dbReference type="InterPro" id="IPR044824">
    <property type="entry name" value="MAIN-like"/>
</dbReference>
<dbReference type="STRING" id="3635.A0A1U8JR04"/>
<evidence type="ECO:0000313" key="3">
    <source>
        <dbReference type="RefSeq" id="XP_016690749.1"/>
    </source>
</evidence>
<accession>A0A1U8JR04</accession>
<evidence type="ECO:0000259" key="1">
    <source>
        <dbReference type="Pfam" id="PF10536"/>
    </source>
</evidence>
<keyword evidence="2" id="KW-1185">Reference proteome</keyword>
<organism evidence="2 3">
    <name type="scientific">Gossypium hirsutum</name>
    <name type="common">Upland cotton</name>
    <name type="synonym">Gossypium mexicanum</name>
    <dbReference type="NCBI Taxonomy" id="3635"/>
    <lineage>
        <taxon>Eukaryota</taxon>
        <taxon>Viridiplantae</taxon>
        <taxon>Streptophyta</taxon>
        <taxon>Embryophyta</taxon>
        <taxon>Tracheophyta</taxon>
        <taxon>Spermatophyta</taxon>
        <taxon>Magnoliopsida</taxon>
        <taxon>eudicotyledons</taxon>
        <taxon>Gunneridae</taxon>
        <taxon>Pentapetalae</taxon>
        <taxon>rosids</taxon>
        <taxon>malvids</taxon>
        <taxon>Malvales</taxon>
        <taxon>Malvaceae</taxon>
        <taxon>Malvoideae</taxon>
        <taxon>Gossypium</taxon>
    </lineage>
</organism>
<name>A0A1U8JR04_GOSHI</name>
<sequence>MARLIRTDIRHISDAANNADSFRVLRGRVSALKIAPDARFMPYLELAGFGSVAMIRSSDLRFDLLSALVERWRPETHTFHFSCGECTVTLEDVAVQLGLPIDRSPVTGVSSFTDLAAVCYQLLGESPEDGDKYFSGIKFTWLKGKICGLSATVSEGELMCVARAYIMHMIGAVLMPDVNGDSVHLSYLPLLADFSIARLYSWGSAVLATLYRELFRATEQQVKDIGGCLILLQSWALYRMPWTTRPGIGKSSDVPIYRLRIEQHAREGFIWMPYWRPKIANVVPSSALVDSHIWCTNTPIINFNVVEWYHGDRVLRQFGCIQPIPDLPCQLGDDHGLTKRGRVQLDWEIYHRKYVALWNDQLRRIPQMVMATDQQPSSEYAQWYHSCGKPYLLGA</sequence>
<reference evidence="3" key="2">
    <citation type="submission" date="2025-08" db="UniProtKB">
        <authorList>
            <consortium name="RefSeq"/>
        </authorList>
    </citation>
    <scope>IDENTIFICATION</scope>
</reference>
<dbReference type="Proteomes" id="UP000818029">
    <property type="component" value="Chromosome D02"/>
</dbReference>
<proteinExistence type="predicted"/>
<gene>
    <name evidence="3" type="primary">LOC107907970</name>
</gene>
<reference evidence="2" key="1">
    <citation type="journal article" date="2020" name="Nat. Genet.">
        <title>Genomic diversifications of five Gossypium allopolyploid species and their impact on cotton improvement.</title>
        <authorList>
            <person name="Chen Z.J."/>
            <person name="Sreedasyam A."/>
            <person name="Ando A."/>
            <person name="Song Q."/>
            <person name="De Santiago L.M."/>
            <person name="Hulse-Kemp A.M."/>
            <person name="Ding M."/>
            <person name="Ye W."/>
            <person name="Kirkbride R.C."/>
            <person name="Jenkins J."/>
            <person name="Plott C."/>
            <person name="Lovell J."/>
            <person name="Lin Y.M."/>
            <person name="Vaughn R."/>
            <person name="Liu B."/>
            <person name="Simpson S."/>
            <person name="Scheffler B.E."/>
            <person name="Wen L."/>
            <person name="Saski C.A."/>
            <person name="Grover C.E."/>
            <person name="Hu G."/>
            <person name="Conover J.L."/>
            <person name="Carlson J.W."/>
            <person name="Shu S."/>
            <person name="Boston L.B."/>
            <person name="Williams M."/>
            <person name="Peterson D.G."/>
            <person name="McGee K."/>
            <person name="Jones D.C."/>
            <person name="Wendel J.F."/>
            <person name="Stelly D.M."/>
            <person name="Grimwood J."/>
            <person name="Schmutz J."/>
        </authorList>
    </citation>
    <scope>NUCLEOTIDE SEQUENCE [LARGE SCALE GENOMIC DNA]</scope>
    <source>
        <strain evidence="2">cv. TM-1</strain>
    </source>
</reference>
<dbReference type="AlphaFoldDB" id="A0A1U8JR04"/>
<protein>
    <submittedName>
        <fullName evidence="3">Serine/threonine-protein phosphatase 7 long form homolog</fullName>
    </submittedName>
</protein>
<feature type="domain" description="Aminotransferase-like plant mobile" evidence="1">
    <location>
        <begin position="48"/>
        <end position="385"/>
    </location>
</feature>
<dbReference type="KEGG" id="ghi:107907970"/>
<dbReference type="PANTHER" id="PTHR46033:SF8">
    <property type="entry name" value="PROTEIN MAINTENANCE OF MERISTEMS-LIKE"/>
    <property type="match status" value="1"/>
</dbReference>
<dbReference type="GeneID" id="107907970"/>
<dbReference type="RefSeq" id="XP_016690749.1">
    <property type="nucleotide sequence ID" value="XM_016835260.1"/>
</dbReference>
<dbReference type="PANTHER" id="PTHR46033">
    <property type="entry name" value="PROTEIN MAIN-LIKE 2"/>
    <property type="match status" value="1"/>
</dbReference>
<dbReference type="InterPro" id="IPR019557">
    <property type="entry name" value="AminoTfrase-like_pln_mobile"/>
</dbReference>
<dbReference type="PaxDb" id="3635-A0A1U8JR04"/>
<dbReference type="Pfam" id="PF10536">
    <property type="entry name" value="PMD"/>
    <property type="match status" value="1"/>
</dbReference>